<organism evidence="2 3">
    <name type="scientific">Dreissena polymorpha</name>
    <name type="common">Zebra mussel</name>
    <name type="synonym">Mytilus polymorpha</name>
    <dbReference type="NCBI Taxonomy" id="45954"/>
    <lineage>
        <taxon>Eukaryota</taxon>
        <taxon>Metazoa</taxon>
        <taxon>Spiralia</taxon>
        <taxon>Lophotrochozoa</taxon>
        <taxon>Mollusca</taxon>
        <taxon>Bivalvia</taxon>
        <taxon>Autobranchia</taxon>
        <taxon>Heteroconchia</taxon>
        <taxon>Euheterodonta</taxon>
        <taxon>Imparidentia</taxon>
        <taxon>Neoheterodontei</taxon>
        <taxon>Myida</taxon>
        <taxon>Dreissenoidea</taxon>
        <taxon>Dreissenidae</taxon>
        <taxon>Dreissena</taxon>
    </lineage>
</organism>
<gene>
    <name evidence="2" type="ORF">DPMN_084861</name>
</gene>
<reference evidence="2" key="1">
    <citation type="journal article" date="2019" name="bioRxiv">
        <title>The Genome of the Zebra Mussel, Dreissena polymorpha: A Resource for Invasive Species Research.</title>
        <authorList>
            <person name="McCartney M.A."/>
            <person name="Auch B."/>
            <person name="Kono T."/>
            <person name="Mallez S."/>
            <person name="Zhang Y."/>
            <person name="Obille A."/>
            <person name="Becker A."/>
            <person name="Abrahante J.E."/>
            <person name="Garbe J."/>
            <person name="Badalamenti J.P."/>
            <person name="Herman A."/>
            <person name="Mangelson H."/>
            <person name="Liachko I."/>
            <person name="Sullivan S."/>
            <person name="Sone E.D."/>
            <person name="Koren S."/>
            <person name="Silverstein K.A.T."/>
            <person name="Beckman K.B."/>
            <person name="Gohl D.M."/>
        </authorList>
    </citation>
    <scope>NUCLEOTIDE SEQUENCE</scope>
    <source>
        <strain evidence="2">Duluth1</strain>
        <tissue evidence="2">Whole animal</tissue>
    </source>
</reference>
<dbReference type="Proteomes" id="UP000828390">
    <property type="component" value="Unassembled WGS sequence"/>
</dbReference>
<proteinExistence type="predicted"/>
<evidence type="ECO:0000313" key="3">
    <source>
        <dbReference type="Proteomes" id="UP000828390"/>
    </source>
</evidence>
<accession>A0A9D3YCJ5</accession>
<keyword evidence="3" id="KW-1185">Reference proteome</keyword>
<evidence type="ECO:0000256" key="1">
    <source>
        <dbReference type="SAM" id="MobiDB-lite"/>
    </source>
</evidence>
<reference evidence="2" key="2">
    <citation type="submission" date="2020-11" db="EMBL/GenBank/DDBJ databases">
        <authorList>
            <person name="McCartney M.A."/>
            <person name="Auch B."/>
            <person name="Kono T."/>
            <person name="Mallez S."/>
            <person name="Becker A."/>
            <person name="Gohl D.M."/>
            <person name="Silverstein K.A.T."/>
            <person name="Koren S."/>
            <person name="Bechman K.B."/>
            <person name="Herman A."/>
            <person name="Abrahante J.E."/>
            <person name="Garbe J."/>
        </authorList>
    </citation>
    <scope>NUCLEOTIDE SEQUENCE</scope>
    <source>
        <strain evidence="2">Duluth1</strain>
        <tissue evidence="2">Whole animal</tissue>
    </source>
</reference>
<dbReference type="EMBL" id="JAIWYP010000016">
    <property type="protein sequence ID" value="KAH3697362.1"/>
    <property type="molecule type" value="Genomic_DNA"/>
</dbReference>
<name>A0A9D3YCJ5_DREPO</name>
<feature type="region of interest" description="Disordered" evidence="1">
    <location>
        <begin position="1"/>
        <end position="20"/>
    </location>
</feature>
<feature type="compositionally biased region" description="Basic and acidic residues" evidence="1">
    <location>
        <begin position="1"/>
        <end position="11"/>
    </location>
</feature>
<sequence>MVPAEVFHDSCDSQSSQATVEEGGIPLDVFQEKEQQLVKKKNESVRKPYRTVSKLVSGKELTSDNVINAIQQHEQVMKRPKKTTKSVPARLLKTTSKSCVIKKAPGTSSSDDDDDETCCACDRFQTEEQAACLSLTFVKWAQCDGIRNGMPCLHWTHLGYCTPVKVIKRGDAFYCPHCQKPEE</sequence>
<evidence type="ECO:0000313" key="2">
    <source>
        <dbReference type="EMBL" id="KAH3697362.1"/>
    </source>
</evidence>
<dbReference type="AlphaFoldDB" id="A0A9D3YCJ5"/>
<protein>
    <submittedName>
        <fullName evidence="2">Uncharacterized protein</fullName>
    </submittedName>
</protein>
<comment type="caution">
    <text evidence="2">The sequence shown here is derived from an EMBL/GenBank/DDBJ whole genome shotgun (WGS) entry which is preliminary data.</text>
</comment>